<evidence type="ECO:0000313" key="2">
    <source>
        <dbReference type="Proteomes" id="UP000305524"/>
    </source>
</evidence>
<dbReference type="AlphaFoldDB" id="A0A4U3ADD4"/>
<name>A0A4U3ADD4_BACMY</name>
<reference evidence="1 2" key="1">
    <citation type="journal article" date="2019" name="Environ. Microbiol.">
        <title>An active ?-lactamase is a part of an orchestrated cell wall stress resistance network of Bacillus subtilis and related rhizosphere species.</title>
        <authorList>
            <person name="Bucher T."/>
            <person name="Keren-Paz A."/>
            <person name="Hausser J."/>
            <person name="Olender T."/>
            <person name="Cytryn E."/>
            <person name="Kolodkin-Gal I."/>
        </authorList>
    </citation>
    <scope>NUCLEOTIDE SEQUENCE [LARGE SCALE GENOMIC DNA]</scope>
    <source>
        <strain evidence="1 2">I186</strain>
    </source>
</reference>
<accession>A0A4U3ADD4</accession>
<protein>
    <submittedName>
        <fullName evidence="1">Uncharacterized protein</fullName>
    </submittedName>
</protein>
<comment type="caution">
    <text evidence="1">The sequence shown here is derived from an EMBL/GenBank/DDBJ whole genome shotgun (WGS) entry which is preliminary data.</text>
</comment>
<gene>
    <name evidence="1" type="ORF">FC701_07900</name>
</gene>
<proteinExistence type="predicted"/>
<dbReference type="Proteomes" id="UP000305524">
    <property type="component" value="Unassembled WGS sequence"/>
</dbReference>
<evidence type="ECO:0000313" key="1">
    <source>
        <dbReference type="EMBL" id="TKI85955.1"/>
    </source>
</evidence>
<organism evidence="1 2">
    <name type="scientific">Bacillus mycoides</name>
    <dbReference type="NCBI Taxonomy" id="1405"/>
    <lineage>
        <taxon>Bacteria</taxon>
        <taxon>Bacillati</taxon>
        <taxon>Bacillota</taxon>
        <taxon>Bacilli</taxon>
        <taxon>Bacillales</taxon>
        <taxon>Bacillaceae</taxon>
        <taxon>Bacillus</taxon>
        <taxon>Bacillus cereus group</taxon>
    </lineage>
</organism>
<sequence length="68" mass="7941">MGGFFYVNGSPQYKLNNSKGKTYCVRANEAEVKRKRAFLWRVRNALFDIIKTCISYLVCNSIICNIWK</sequence>
<dbReference type="EMBL" id="SZOD01000150">
    <property type="protein sequence ID" value="TKI85955.1"/>
    <property type="molecule type" value="Genomic_DNA"/>
</dbReference>